<dbReference type="OMA" id="RQINRWA"/>
<dbReference type="HOGENOM" id="CLU_046446_0_0_1"/>
<evidence type="ECO:0000256" key="2">
    <source>
        <dbReference type="SAM" id="MobiDB-lite"/>
    </source>
</evidence>
<dbReference type="RefSeq" id="XP_007869026.1">
    <property type="nucleotide sequence ID" value="XM_007870835.1"/>
</dbReference>
<proteinExistence type="predicted"/>
<feature type="region of interest" description="Disordered" evidence="2">
    <location>
        <begin position="61"/>
        <end position="82"/>
    </location>
</feature>
<protein>
    <submittedName>
        <fullName evidence="3">Uncharacterized protein</fullName>
    </submittedName>
</protein>
<sequence>MEFGHPQHQMQHDVVSGEQYRYALTNFRIAHEKVEEQRRQLEEQEKQVALLRARIATLEGSSNLGQDPATRTRQGGSSVDDFSIKNSASKLERLINRWAADIVRAPPAPIDQIRDLILSDLSQGEAPPATASATPMQVQNLLRHVMSEAISEGIINCLIVTDSSEANIQLTRIHEHLFAKDPTVASVWRRQTFSAAVEACSPQMLLNIFSEQMPTLAELLCTNPSLTAAFLPVLEAGYQFSRMLHGSNSSAGGTVDAFYRSFVPEIGSPLYPRQIELIKRCLKSESGQPDRVGATIFPGLVKVNRGPMTPGGKQTENVQTVVRRAQVVCECALAAAAVNGTPTSGTPISR</sequence>
<keyword evidence="1" id="KW-0175">Coiled coil</keyword>
<accession>S7PYN5</accession>
<evidence type="ECO:0000256" key="1">
    <source>
        <dbReference type="SAM" id="Coils"/>
    </source>
</evidence>
<name>S7PYN5_GLOTA</name>
<dbReference type="OrthoDB" id="2538017at2759"/>
<dbReference type="AlphaFoldDB" id="S7PYN5"/>
<gene>
    <name evidence="3" type="ORF">GLOTRDRAFT_140395</name>
</gene>
<evidence type="ECO:0000313" key="4">
    <source>
        <dbReference type="Proteomes" id="UP000030669"/>
    </source>
</evidence>
<reference evidence="3 4" key="1">
    <citation type="journal article" date="2012" name="Science">
        <title>The Paleozoic origin of enzymatic lignin decomposition reconstructed from 31 fungal genomes.</title>
        <authorList>
            <person name="Floudas D."/>
            <person name="Binder M."/>
            <person name="Riley R."/>
            <person name="Barry K."/>
            <person name="Blanchette R.A."/>
            <person name="Henrissat B."/>
            <person name="Martinez A.T."/>
            <person name="Otillar R."/>
            <person name="Spatafora J.W."/>
            <person name="Yadav J.S."/>
            <person name="Aerts A."/>
            <person name="Benoit I."/>
            <person name="Boyd A."/>
            <person name="Carlson A."/>
            <person name="Copeland A."/>
            <person name="Coutinho P.M."/>
            <person name="de Vries R.P."/>
            <person name="Ferreira P."/>
            <person name="Findley K."/>
            <person name="Foster B."/>
            <person name="Gaskell J."/>
            <person name="Glotzer D."/>
            <person name="Gorecki P."/>
            <person name="Heitman J."/>
            <person name="Hesse C."/>
            <person name="Hori C."/>
            <person name="Igarashi K."/>
            <person name="Jurgens J.A."/>
            <person name="Kallen N."/>
            <person name="Kersten P."/>
            <person name="Kohler A."/>
            <person name="Kuees U."/>
            <person name="Kumar T.K.A."/>
            <person name="Kuo A."/>
            <person name="LaButti K."/>
            <person name="Larrondo L.F."/>
            <person name="Lindquist E."/>
            <person name="Ling A."/>
            <person name="Lombard V."/>
            <person name="Lucas S."/>
            <person name="Lundell T."/>
            <person name="Martin R."/>
            <person name="McLaughlin D.J."/>
            <person name="Morgenstern I."/>
            <person name="Morin E."/>
            <person name="Murat C."/>
            <person name="Nagy L.G."/>
            <person name="Nolan M."/>
            <person name="Ohm R.A."/>
            <person name="Patyshakuliyeva A."/>
            <person name="Rokas A."/>
            <person name="Ruiz-Duenas F.J."/>
            <person name="Sabat G."/>
            <person name="Salamov A."/>
            <person name="Samejima M."/>
            <person name="Schmutz J."/>
            <person name="Slot J.C."/>
            <person name="St John F."/>
            <person name="Stenlid J."/>
            <person name="Sun H."/>
            <person name="Sun S."/>
            <person name="Syed K."/>
            <person name="Tsang A."/>
            <person name="Wiebenga A."/>
            <person name="Young D."/>
            <person name="Pisabarro A."/>
            <person name="Eastwood D.C."/>
            <person name="Martin F."/>
            <person name="Cullen D."/>
            <person name="Grigoriev I.V."/>
            <person name="Hibbett D.S."/>
        </authorList>
    </citation>
    <scope>NUCLEOTIDE SEQUENCE [LARGE SCALE GENOMIC DNA]</scope>
    <source>
        <strain evidence="3 4">ATCC 11539</strain>
    </source>
</reference>
<dbReference type="EMBL" id="KB469307">
    <property type="protein sequence ID" value="EPQ52766.1"/>
    <property type="molecule type" value="Genomic_DNA"/>
</dbReference>
<feature type="compositionally biased region" description="Polar residues" evidence="2">
    <location>
        <begin position="61"/>
        <end position="77"/>
    </location>
</feature>
<dbReference type="KEGG" id="gtr:GLOTRDRAFT_140395"/>
<organism evidence="3 4">
    <name type="scientific">Gloeophyllum trabeum (strain ATCC 11539 / FP-39264 / Madison 617)</name>
    <name type="common">Brown rot fungus</name>
    <dbReference type="NCBI Taxonomy" id="670483"/>
    <lineage>
        <taxon>Eukaryota</taxon>
        <taxon>Fungi</taxon>
        <taxon>Dikarya</taxon>
        <taxon>Basidiomycota</taxon>
        <taxon>Agaricomycotina</taxon>
        <taxon>Agaricomycetes</taxon>
        <taxon>Gloeophyllales</taxon>
        <taxon>Gloeophyllaceae</taxon>
        <taxon>Gloeophyllum</taxon>
    </lineage>
</organism>
<evidence type="ECO:0000313" key="3">
    <source>
        <dbReference type="EMBL" id="EPQ52766.1"/>
    </source>
</evidence>
<keyword evidence="4" id="KW-1185">Reference proteome</keyword>
<feature type="coiled-coil region" evidence="1">
    <location>
        <begin position="24"/>
        <end position="61"/>
    </location>
</feature>
<dbReference type="eggNOG" id="ENOG502SIER">
    <property type="taxonomic scope" value="Eukaryota"/>
</dbReference>
<dbReference type="GeneID" id="19304511"/>
<dbReference type="Proteomes" id="UP000030669">
    <property type="component" value="Unassembled WGS sequence"/>
</dbReference>